<evidence type="ECO:0000313" key="5">
    <source>
        <dbReference type="Proteomes" id="UP001345963"/>
    </source>
</evidence>
<dbReference type="PANTHER" id="PTHR45953">
    <property type="entry name" value="IDURONATE 2-SULFATASE"/>
    <property type="match status" value="1"/>
</dbReference>
<name>A0ABU7B2B6_9TELE</name>
<dbReference type="InterPro" id="IPR017850">
    <property type="entry name" value="Alkaline_phosphatase_core_sf"/>
</dbReference>
<evidence type="ECO:0000313" key="4">
    <source>
        <dbReference type="EMBL" id="MED6243714.1"/>
    </source>
</evidence>
<dbReference type="Proteomes" id="UP001345963">
    <property type="component" value="Unassembled WGS sequence"/>
</dbReference>
<feature type="signal peptide" evidence="3">
    <location>
        <begin position="1"/>
        <end position="21"/>
    </location>
</feature>
<dbReference type="Gene3D" id="3.40.720.10">
    <property type="entry name" value="Alkaline Phosphatase, subunit A"/>
    <property type="match status" value="1"/>
</dbReference>
<comment type="caution">
    <text evidence="4">The sequence shown here is derived from an EMBL/GenBank/DDBJ whole genome shotgun (WGS) entry which is preliminary data.</text>
</comment>
<dbReference type="PANTHER" id="PTHR45953:SF1">
    <property type="entry name" value="IDURONATE 2-SULFATASE"/>
    <property type="match status" value="1"/>
</dbReference>
<proteinExistence type="predicted"/>
<organism evidence="4 5">
    <name type="scientific">Ataeniobius toweri</name>
    <dbReference type="NCBI Taxonomy" id="208326"/>
    <lineage>
        <taxon>Eukaryota</taxon>
        <taxon>Metazoa</taxon>
        <taxon>Chordata</taxon>
        <taxon>Craniata</taxon>
        <taxon>Vertebrata</taxon>
        <taxon>Euteleostomi</taxon>
        <taxon>Actinopterygii</taxon>
        <taxon>Neopterygii</taxon>
        <taxon>Teleostei</taxon>
        <taxon>Neoteleostei</taxon>
        <taxon>Acanthomorphata</taxon>
        <taxon>Ovalentaria</taxon>
        <taxon>Atherinomorphae</taxon>
        <taxon>Cyprinodontiformes</taxon>
        <taxon>Goodeidae</taxon>
        <taxon>Ataeniobius</taxon>
    </lineage>
</organism>
<feature type="chain" id="PRO_5046159038" description="Sulfatase N-terminal domain-containing protein" evidence="3">
    <location>
        <begin position="22"/>
        <end position="76"/>
    </location>
</feature>
<keyword evidence="1" id="KW-0479">Metal-binding</keyword>
<evidence type="ECO:0000256" key="1">
    <source>
        <dbReference type="ARBA" id="ARBA00022723"/>
    </source>
</evidence>
<gene>
    <name evidence="4" type="ORF">ATANTOWER_025548</name>
</gene>
<evidence type="ECO:0008006" key="6">
    <source>
        <dbReference type="Google" id="ProtNLM"/>
    </source>
</evidence>
<keyword evidence="2" id="KW-0378">Hydrolase</keyword>
<keyword evidence="5" id="KW-1185">Reference proteome</keyword>
<accession>A0ABU7B2B6</accession>
<dbReference type="EMBL" id="JAHUTI010035432">
    <property type="protein sequence ID" value="MED6243714.1"/>
    <property type="molecule type" value="Genomic_DNA"/>
</dbReference>
<dbReference type="SUPFAM" id="SSF53649">
    <property type="entry name" value="Alkaline phosphatase-like"/>
    <property type="match status" value="1"/>
</dbReference>
<evidence type="ECO:0000256" key="2">
    <source>
        <dbReference type="ARBA" id="ARBA00022801"/>
    </source>
</evidence>
<protein>
    <recommendedName>
        <fullName evidence="6">Sulfatase N-terminal domain-containing protein</fullName>
    </recommendedName>
</protein>
<reference evidence="4 5" key="1">
    <citation type="submission" date="2021-07" db="EMBL/GenBank/DDBJ databases">
        <authorList>
            <person name="Palmer J.M."/>
        </authorList>
    </citation>
    <scope>NUCLEOTIDE SEQUENCE [LARGE SCALE GENOMIC DNA]</scope>
    <source>
        <strain evidence="4 5">AT_MEX2019</strain>
        <tissue evidence="4">Muscle</tissue>
    </source>
</reference>
<keyword evidence="3" id="KW-0732">Signal</keyword>
<evidence type="ECO:0000256" key="3">
    <source>
        <dbReference type="SAM" id="SignalP"/>
    </source>
</evidence>
<sequence>MNPGDFTKLFLLLLRLRTLAAAGTERMNVLFIMADDLRTSLGCYGDTLVKSPNIDQLASRSQVFLNAYAQKFWRDV</sequence>